<evidence type="ECO:0000313" key="2">
    <source>
        <dbReference type="EMBL" id="KAK4230577.1"/>
    </source>
</evidence>
<reference evidence="2" key="1">
    <citation type="journal article" date="2023" name="Mol. Phylogenet. Evol.">
        <title>Genome-scale phylogeny and comparative genomics of the fungal order Sordariales.</title>
        <authorList>
            <person name="Hensen N."/>
            <person name="Bonometti L."/>
            <person name="Westerberg I."/>
            <person name="Brannstrom I.O."/>
            <person name="Guillou S."/>
            <person name="Cros-Aarteil S."/>
            <person name="Calhoun S."/>
            <person name="Haridas S."/>
            <person name="Kuo A."/>
            <person name="Mondo S."/>
            <person name="Pangilinan J."/>
            <person name="Riley R."/>
            <person name="LaButti K."/>
            <person name="Andreopoulos B."/>
            <person name="Lipzen A."/>
            <person name="Chen C."/>
            <person name="Yan M."/>
            <person name="Daum C."/>
            <person name="Ng V."/>
            <person name="Clum A."/>
            <person name="Steindorff A."/>
            <person name="Ohm R.A."/>
            <person name="Martin F."/>
            <person name="Silar P."/>
            <person name="Natvig D.O."/>
            <person name="Lalanne C."/>
            <person name="Gautier V."/>
            <person name="Ament-Velasquez S.L."/>
            <person name="Kruys A."/>
            <person name="Hutchinson M.I."/>
            <person name="Powell A.J."/>
            <person name="Barry K."/>
            <person name="Miller A.N."/>
            <person name="Grigoriev I.V."/>
            <person name="Debuchy R."/>
            <person name="Gladieux P."/>
            <person name="Hiltunen Thoren M."/>
            <person name="Johannesson H."/>
        </authorList>
    </citation>
    <scope>NUCLEOTIDE SEQUENCE</scope>
    <source>
        <strain evidence="2">CBS 990.96</strain>
    </source>
</reference>
<feature type="compositionally biased region" description="Polar residues" evidence="1">
    <location>
        <begin position="39"/>
        <end position="53"/>
    </location>
</feature>
<dbReference type="Proteomes" id="UP001301958">
    <property type="component" value="Unassembled WGS sequence"/>
</dbReference>
<feature type="compositionally biased region" description="Basic and acidic residues" evidence="1">
    <location>
        <begin position="23"/>
        <end position="37"/>
    </location>
</feature>
<organism evidence="2 3">
    <name type="scientific">Podospora fimiseda</name>
    <dbReference type="NCBI Taxonomy" id="252190"/>
    <lineage>
        <taxon>Eukaryota</taxon>
        <taxon>Fungi</taxon>
        <taxon>Dikarya</taxon>
        <taxon>Ascomycota</taxon>
        <taxon>Pezizomycotina</taxon>
        <taxon>Sordariomycetes</taxon>
        <taxon>Sordariomycetidae</taxon>
        <taxon>Sordariales</taxon>
        <taxon>Podosporaceae</taxon>
        <taxon>Podospora</taxon>
    </lineage>
</organism>
<feature type="region of interest" description="Disordered" evidence="1">
    <location>
        <begin position="1"/>
        <end position="99"/>
    </location>
</feature>
<sequence length="185" mass="19933">MSQTEKSASTFSWVDVQTPSPPSEDHFTRDRPPHINHDNMPSGQVASVSTDNSLPLIPKKLDSNQCSTETPGTDQTQIKGDHVTMTPKMSAPPQDPKPCFPKNIPEWIDDVGLGGKFYRNCAPSEHSSISSRSQLSTSSSTNSKDWAFPLHLSAIDVELAGNGAWCDPTTGPSVPASSSLVLDQD</sequence>
<dbReference type="EMBL" id="MU865298">
    <property type="protein sequence ID" value="KAK4230577.1"/>
    <property type="molecule type" value="Genomic_DNA"/>
</dbReference>
<comment type="caution">
    <text evidence="2">The sequence shown here is derived from an EMBL/GenBank/DDBJ whole genome shotgun (WGS) entry which is preliminary data.</text>
</comment>
<proteinExistence type="predicted"/>
<reference evidence="2" key="2">
    <citation type="submission" date="2023-05" db="EMBL/GenBank/DDBJ databases">
        <authorList>
            <consortium name="Lawrence Berkeley National Laboratory"/>
            <person name="Steindorff A."/>
            <person name="Hensen N."/>
            <person name="Bonometti L."/>
            <person name="Westerberg I."/>
            <person name="Brannstrom I.O."/>
            <person name="Guillou S."/>
            <person name="Cros-Aarteil S."/>
            <person name="Calhoun S."/>
            <person name="Haridas S."/>
            <person name="Kuo A."/>
            <person name="Mondo S."/>
            <person name="Pangilinan J."/>
            <person name="Riley R."/>
            <person name="Labutti K."/>
            <person name="Andreopoulos B."/>
            <person name="Lipzen A."/>
            <person name="Chen C."/>
            <person name="Yanf M."/>
            <person name="Daum C."/>
            <person name="Ng V."/>
            <person name="Clum A."/>
            <person name="Ohm R."/>
            <person name="Martin F."/>
            <person name="Silar P."/>
            <person name="Natvig D."/>
            <person name="Lalanne C."/>
            <person name="Gautier V."/>
            <person name="Ament-Velasquez S.L."/>
            <person name="Kruys A."/>
            <person name="Hutchinson M.I."/>
            <person name="Powell A.J."/>
            <person name="Barry K."/>
            <person name="Miller A.N."/>
            <person name="Grigoriev I.V."/>
            <person name="Debuchy R."/>
            <person name="Gladieux P."/>
            <person name="Thoren M.H."/>
            <person name="Johannesson H."/>
        </authorList>
    </citation>
    <scope>NUCLEOTIDE SEQUENCE</scope>
    <source>
        <strain evidence="2">CBS 990.96</strain>
    </source>
</reference>
<evidence type="ECO:0000256" key="1">
    <source>
        <dbReference type="SAM" id="MobiDB-lite"/>
    </source>
</evidence>
<evidence type="ECO:0000313" key="3">
    <source>
        <dbReference type="Proteomes" id="UP001301958"/>
    </source>
</evidence>
<gene>
    <name evidence="2" type="ORF">QBC38DRAFT_31453</name>
</gene>
<protein>
    <submittedName>
        <fullName evidence="2">Uncharacterized protein</fullName>
    </submittedName>
</protein>
<name>A0AAN7BW83_9PEZI</name>
<dbReference type="AlphaFoldDB" id="A0AAN7BW83"/>
<accession>A0AAN7BW83</accession>
<feature type="compositionally biased region" description="Low complexity" evidence="1">
    <location>
        <begin position="124"/>
        <end position="142"/>
    </location>
</feature>
<keyword evidence="3" id="KW-1185">Reference proteome</keyword>
<feature type="compositionally biased region" description="Polar residues" evidence="1">
    <location>
        <begin position="1"/>
        <end position="18"/>
    </location>
</feature>
<feature type="compositionally biased region" description="Polar residues" evidence="1">
    <location>
        <begin position="63"/>
        <end position="78"/>
    </location>
</feature>
<feature type="region of interest" description="Disordered" evidence="1">
    <location>
        <begin position="123"/>
        <end position="142"/>
    </location>
</feature>